<dbReference type="RefSeq" id="WP_101756281.1">
    <property type="nucleotide sequence ID" value="NZ_CP136962.1"/>
</dbReference>
<organism evidence="1 2">
    <name type="scientific">Neisseria perflava</name>
    <dbReference type="NCBI Taxonomy" id="33053"/>
    <lineage>
        <taxon>Bacteria</taxon>
        <taxon>Pseudomonadati</taxon>
        <taxon>Pseudomonadota</taxon>
        <taxon>Betaproteobacteria</taxon>
        <taxon>Neisseriales</taxon>
        <taxon>Neisseriaceae</taxon>
        <taxon>Neisseria</taxon>
    </lineage>
</organism>
<sequence>MKIYGDIAVKAAESYSKYEDMEQAWTEIAASFPIKESIRKKGCPKNAFLGLCRAGLVKGINPEKVKTKHSKNGEYAVAAVSLLKNDPEWANQKKSVFWREIVGNEKKYNSQLHVVLALWKKGLII</sequence>
<dbReference type="Proteomes" id="UP000234781">
    <property type="component" value="Chromosome"/>
</dbReference>
<dbReference type="Pfam" id="PF22399">
    <property type="entry name" value="DUF6979"/>
    <property type="match status" value="1"/>
</dbReference>
<proteinExistence type="predicted"/>
<reference evidence="2" key="1">
    <citation type="submission" date="2017-12" db="EMBL/GenBank/DDBJ databases">
        <title>Phylogenetic diversity of female urinary microbiome.</title>
        <authorList>
            <person name="Thomas-White K."/>
            <person name="Wolfe A.J."/>
        </authorList>
    </citation>
    <scope>NUCLEOTIDE SEQUENCE [LARGE SCALE GENOMIC DNA]</scope>
    <source>
        <strain evidence="2">UMB0023</strain>
    </source>
</reference>
<dbReference type="AlphaFoldDB" id="A0A9X7F8F3"/>
<dbReference type="EMBL" id="CP136962">
    <property type="protein sequence ID" value="WOS98754.1"/>
    <property type="molecule type" value="Genomic_DNA"/>
</dbReference>
<evidence type="ECO:0000313" key="2">
    <source>
        <dbReference type="Proteomes" id="UP000234781"/>
    </source>
</evidence>
<evidence type="ECO:0000313" key="1">
    <source>
        <dbReference type="EMBL" id="WOS98754.1"/>
    </source>
</evidence>
<gene>
    <name evidence="1" type="ORF">CYJ98_003595</name>
</gene>
<name>A0A9X7F8F3_NEIPE</name>
<accession>A0A9X7F8F3</accession>
<dbReference type="InterPro" id="IPR053917">
    <property type="entry name" value="DUF6979"/>
</dbReference>
<keyword evidence="2" id="KW-1185">Reference proteome</keyword>
<protein>
    <submittedName>
        <fullName evidence="1">Uncharacterized protein</fullName>
    </submittedName>
</protein>